<feature type="transmembrane region" description="Helical" evidence="1">
    <location>
        <begin position="188"/>
        <end position="206"/>
    </location>
</feature>
<keyword evidence="1" id="KW-0472">Membrane</keyword>
<feature type="transmembrane region" description="Helical" evidence="1">
    <location>
        <begin position="316"/>
        <end position="341"/>
    </location>
</feature>
<proteinExistence type="predicted"/>
<feature type="transmembrane region" description="Helical" evidence="1">
    <location>
        <begin position="213"/>
        <end position="239"/>
    </location>
</feature>
<feature type="transmembrane region" description="Helical" evidence="1">
    <location>
        <begin position="9"/>
        <end position="27"/>
    </location>
</feature>
<name>A0A1E5UD91_9FLAO</name>
<keyword evidence="1" id="KW-1133">Transmembrane helix</keyword>
<feature type="transmembrane region" description="Helical" evidence="1">
    <location>
        <begin position="353"/>
        <end position="371"/>
    </location>
</feature>
<feature type="transmembrane region" description="Helical" evidence="1">
    <location>
        <begin position="59"/>
        <end position="80"/>
    </location>
</feature>
<organism evidence="2 3">
    <name type="scientific">Cloacibacterium normanense</name>
    <dbReference type="NCBI Taxonomy" id="237258"/>
    <lineage>
        <taxon>Bacteria</taxon>
        <taxon>Pseudomonadati</taxon>
        <taxon>Bacteroidota</taxon>
        <taxon>Flavobacteriia</taxon>
        <taxon>Flavobacteriales</taxon>
        <taxon>Weeksellaceae</taxon>
    </lineage>
</organism>
<dbReference type="STRING" id="237258.SAMN04489756_1198"/>
<gene>
    <name evidence="2" type="ORF">BHF72_0130</name>
</gene>
<feature type="transmembrane region" description="Helical" evidence="1">
    <location>
        <begin position="33"/>
        <end position="50"/>
    </location>
</feature>
<feature type="transmembrane region" description="Helical" evidence="1">
    <location>
        <begin position="130"/>
        <end position="153"/>
    </location>
</feature>
<sequence length="381" mass="44675">MYNCSIKKINVLLLIYLFINSLFIIKYTPNFEIFILIIYNLLIFNLLCFYDKINLNEKIFAFIFFMFIIVFFLFTIYLNYSVDGNTLNVDRWSALENGAKALINGDYPYNFLSHMQHKSSNLPMLMILGLPFYLIFGSVGYLQSFCFLLFAFLIYKMFKSYKERLLILLLIVLSPSYVYEVYTKSDMMSNFIILLLGMYLILRNLEQKSAKKIIILGLFSSMLFLTRISSVIPLLLVLFYPFISFSLKNKLIFIISSLTTSIIILYIGFHNANNFSEIVKNNPFTVQATRQPLYITLSFVILSVLLSFRIKVKSQYYSFSGLLLFMMIFIFFIISLLNYGLQNVIANSYFDISYFNMCMPFVIVSIGLMFFNNKRLKLWSL</sequence>
<accession>A0A1E5UD91</accession>
<feature type="transmembrane region" description="Helical" evidence="1">
    <location>
        <begin position="165"/>
        <end position="182"/>
    </location>
</feature>
<keyword evidence="3" id="KW-1185">Reference proteome</keyword>
<protein>
    <submittedName>
        <fullName evidence="2">Putative membrane protein</fullName>
    </submittedName>
</protein>
<evidence type="ECO:0000313" key="2">
    <source>
        <dbReference type="EMBL" id="OEL10757.1"/>
    </source>
</evidence>
<dbReference type="PATRIC" id="fig|237258.4.peg.329"/>
<dbReference type="Proteomes" id="UP000095601">
    <property type="component" value="Unassembled WGS sequence"/>
</dbReference>
<feature type="transmembrane region" description="Helical" evidence="1">
    <location>
        <begin position="293"/>
        <end position="310"/>
    </location>
</feature>
<reference evidence="2 3" key="1">
    <citation type="submission" date="2016-09" db="EMBL/GenBank/DDBJ databases">
        <authorList>
            <person name="Capua I."/>
            <person name="De Benedictis P."/>
            <person name="Joannis T."/>
            <person name="Lombin L.H."/>
            <person name="Cattoli G."/>
        </authorList>
    </citation>
    <scope>NUCLEOTIDE SEQUENCE [LARGE SCALE GENOMIC DNA]</scope>
    <source>
        <strain evidence="2 3">NRS-1</strain>
    </source>
</reference>
<evidence type="ECO:0000256" key="1">
    <source>
        <dbReference type="SAM" id="Phobius"/>
    </source>
</evidence>
<dbReference type="EMBL" id="MKGI01000073">
    <property type="protein sequence ID" value="OEL10757.1"/>
    <property type="molecule type" value="Genomic_DNA"/>
</dbReference>
<keyword evidence="1" id="KW-0812">Transmembrane</keyword>
<comment type="caution">
    <text evidence="2">The sequence shown here is derived from an EMBL/GenBank/DDBJ whole genome shotgun (WGS) entry which is preliminary data.</text>
</comment>
<dbReference type="AlphaFoldDB" id="A0A1E5UD91"/>
<evidence type="ECO:0000313" key="3">
    <source>
        <dbReference type="Proteomes" id="UP000095601"/>
    </source>
</evidence>
<feature type="transmembrane region" description="Helical" evidence="1">
    <location>
        <begin position="251"/>
        <end position="272"/>
    </location>
</feature>